<keyword evidence="8" id="KW-1185">Reference proteome</keyword>
<dbReference type="PANTHER" id="PTHR46663:SF3">
    <property type="entry name" value="SLL0267 PROTEIN"/>
    <property type="match status" value="1"/>
</dbReference>
<feature type="domain" description="Response regulatory" evidence="3">
    <location>
        <begin position="14"/>
        <end position="133"/>
    </location>
</feature>
<dbReference type="InterPro" id="IPR000700">
    <property type="entry name" value="PAS-assoc_C"/>
</dbReference>
<dbReference type="FunFam" id="3.30.70.270:FF:000001">
    <property type="entry name" value="Diguanylate cyclase domain protein"/>
    <property type="match status" value="1"/>
</dbReference>
<dbReference type="PROSITE" id="PS50887">
    <property type="entry name" value="GGDEF"/>
    <property type="match status" value="1"/>
</dbReference>
<dbReference type="PROSITE" id="PS50110">
    <property type="entry name" value="RESPONSE_REGULATORY"/>
    <property type="match status" value="1"/>
</dbReference>
<dbReference type="Pfam" id="PF13426">
    <property type="entry name" value="PAS_9"/>
    <property type="match status" value="1"/>
</dbReference>
<dbReference type="Proteomes" id="UP000325606">
    <property type="component" value="Chromosome"/>
</dbReference>
<dbReference type="SMART" id="SM00091">
    <property type="entry name" value="PAS"/>
    <property type="match status" value="1"/>
</dbReference>
<dbReference type="Gene3D" id="3.30.450.20">
    <property type="entry name" value="PAS domain"/>
    <property type="match status" value="1"/>
</dbReference>
<dbReference type="InterPro" id="IPR029787">
    <property type="entry name" value="Nucleotide_cyclase"/>
</dbReference>
<keyword evidence="2" id="KW-0597">Phosphoprotein</keyword>
<evidence type="ECO:0000256" key="1">
    <source>
        <dbReference type="ARBA" id="ARBA00001946"/>
    </source>
</evidence>
<dbReference type="InterPro" id="IPR001610">
    <property type="entry name" value="PAC"/>
</dbReference>
<evidence type="ECO:0000313" key="8">
    <source>
        <dbReference type="Proteomes" id="UP000325606"/>
    </source>
</evidence>
<evidence type="ECO:0000313" key="7">
    <source>
        <dbReference type="EMBL" id="QEW05839.1"/>
    </source>
</evidence>
<sequence>MTQVEVHAENNAPVVLVIEDEPGDAQLIRLQLMEQDVLAYQIVLAGSLKDAEIQVKQQNLMPNAILLDLNLPDSSGVATVRRCYQLFPDVPVVVLTGLDDQAATEAAIEAGAEDYLSKGAEGRWIRKAIRYAILRHERDASERLAMAVFRHAREAIMITNAEQQILQVNTAFSDITGYSAEDVIGQTPALLNSGHHDATFFEQMFATLAAKGSWDGEIWNRRKDGSLVVETMNISAVHDARGQVVQYVALFSDITQKKAAQDKVSYLAYHDALTNLPNRTLFMDRFQQALVSVRRTQSSLALAFMDLDGFKAVNDTHGHAAGDFLLEALSEKMKACLREDDTLARLGGDEFLLLLQGQLDQQTTEQVLQRLLTTAHEPIEWKGRTLEVSVSIGACFIDGQSLKSPEDYITEADVAMYRAKKQGKNRYCFTNNT</sequence>
<gene>
    <name evidence="7" type="ORF">F5I99_04695</name>
</gene>
<dbReference type="InterPro" id="IPR052163">
    <property type="entry name" value="DGC-Regulatory_Protein"/>
</dbReference>
<dbReference type="InterPro" id="IPR011006">
    <property type="entry name" value="CheY-like_superfamily"/>
</dbReference>
<dbReference type="NCBIfam" id="TIGR00229">
    <property type="entry name" value="sensory_box"/>
    <property type="match status" value="1"/>
</dbReference>
<dbReference type="Pfam" id="PF00990">
    <property type="entry name" value="GGDEF"/>
    <property type="match status" value="1"/>
</dbReference>
<dbReference type="PANTHER" id="PTHR46663">
    <property type="entry name" value="DIGUANYLATE CYCLASE DGCT-RELATED"/>
    <property type="match status" value="1"/>
</dbReference>
<organism evidence="7 8">
    <name type="scientific">Nitrincola iocasae</name>
    <dbReference type="NCBI Taxonomy" id="2614693"/>
    <lineage>
        <taxon>Bacteria</taxon>
        <taxon>Pseudomonadati</taxon>
        <taxon>Pseudomonadota</taxon>
        <taxon>Gammaproteobacteria</taxon>
        <taxon>Oceanospirillales</taxon>
        <taxon>Oceanospirillaceae</taxon>
        <taxon>Nitrincola</taxon>
    </lineage>
</organism>
<dbReference type="AlphaFoldDB" id="A0A5J6LB68"/>
<dbReference type="Gene3D" id="3.40.50.2300">
    <property type="match status" value="1"/>
</dbReference>
<name>A0A5J6LB68_9GAMM</name>
<feature type="domain" description="GGDEF" evidence="6">
    <location>
        <begin position="298"/>
        <end position="432"/>
    </location>
</feature>
<dbReference type="InterPro" id="IPR000014">
    <property type="entry name" value="PAS"/>
</dbReference>
<dbReference type="SMART" id="SM00267">
    <property type="entry name" value="GGDEF"/>
    <property type="match status" value="1"/>
</dbReference>
<evidence type="ECO:0000259" key="4">
    <source>
        <dbReference type="PROSITE" id="PS50112"/>
    </source>
</evidence>
<dbReference type="InterPro" id="IPR000160">
    <property type="entry name" value="GGDEF_dom"/>
</dbReference>
<dbReference type="CDD" id="cd01949">
    <property type="entry name" value="GGDEF"/>
    <property type="match status" value="1"/>
</dbReference>
<dbReference type="SMART" id="SM00086">
    <property type="entry name" value="PAC"/>
    <property type="match status" value="1"/>
</dbReference>
<dbReference type="SUPFAM" id="SSF55785">
    <property type="entry name" value="PYP-like sensor domain (PAS domain)"/>
    <property type="match status" value="1"/>
</dbReference>
<dbReference type="PROSITE" id="PS50112">
    <property type="entry name" value="PAS"/>
    <property type="match status" value="1"/>
</dbReference>
<proteinExistence type="predicted"/>
<dbReference type="SMART" id="SM00448">
    <property type="entry name" value="REC"/>
    <property type="match status" value="1"/>
</dbReference>
<dbReference type="RefSeq" id="WP_151053881.1">
    <property type="nucleotide sequence ID" value="NZ_CP044222.1"/>
</dbReference>
<comment type="cofactor">
    <cofactor evidence="1">
        <name>Mg(2+)</name>
        <dbReference type="ChEBI" id="CHEBI:18420"/>
    </cofactor>
</comment>
<feature type="domain" description="PAS" evidence="4">
    <location>
        <begin position="141"/>
        <end position="187"/>
    </location>
</feature>
<dbReference type="NCBIfam" id="TIGR00254">
    <property type="entry name" value="GGDEF"/>
    <property type="match status" value="1"/>
</dbReference>
<evidence type="ECO:0000256" key="2">
    <source>
        <dbReference type="PROSITE-ProRule" id="PRU00169"/>
    </source>
</evidence>
<dbReference type="KEGG" id="nik:F5I99_04695"/>
<protein>
    <submittedName>
        <fullName evidence="7">Diguanylate cyclase</fullName>
    </submittedName>
</protein>
<dbReference type="PROSITE" id="PS50113">
    <property type="entry name" value="PAC"/>
    <property type="match status" value="1"/>
</dbReference>
<reference evidence="7 8" key="1">
    <citation type="submission" date="2019-09" db="EMBL/GenBank/DDBJ databases">
        <title>Nitrincola iocasae sp. nov., a bacterium isolated from the sediment collected at a cold seep field in South China Sea.</title>
        <authorList>
            <person name="Zhang H."/>
            <person name="Wang H."/>
            <person name="Li C."/>
        </authorList>
    </citation>
    <scope>NUCLEOTIDE SEQUENCE [LARGE SCALE GENOMIC DNA]</scope>
    <source>
        <strain evidence="7 8">KXZD1103</strain>
    </source>
</reference>
<evidence type="ECO:0000259" key="3">
    <source>
        <dbReference type="PROSITE" id="PS50110"/>
    </source>
</evidence>
<dbReference type="SUPFAM" id="SSF55073">
    <property type="entry name" value="Nucleotide cyclase"/>
    <property type="match status" value="1"/>
</dbReference>
<dbReference type="CDD" id="cd00156">
    <property type="entry name" value="REC"/>
    <property type="match status" value="1"/>
</dbReference>
<dbReference type="GO" id="GO:0003824">
    <property type="term" value="F:catalytic activity"/>
    <property type="evidence" value="ECO:0007669"/>
    <property type="project" value="UniProtKB-ARBA"/>
</dbReference>
<dbReference type="InterPro" id="IPR035965">
    <property type="entry name" value="PAS-like_dom_sf"/>
</dbReference>
<dbReference type="CDD" id="cd00130">
    <property type="entry name" value="PAS"/>
    <property type="match status" value="1"/>
</dbReference>
<feature type="domain" description="PAC" evidence="5">
    <location>
        <begin position="214"/>
        <end position="266"/>
    </location>
</feature>
<dbReference type="InterPro" id="IPR001789">
    <property type="entry name" value="Sig_transdc_resp-reg_receiver"/>
</dbReference>
<accession>A0A5J6LB68</accession>
<dbReference type="EMBL" id="CP044222">
    <property type="protein sequence ID" value="QEW05839.1"/>
    <property type="molecule type" value="Genomic_DNA"/>
</dbReference>
<feature type="modified residue" description="4-aspartylphosphate" evidence="2">
    <location>
        <position position="68"/>
    </location>
</feature>
<dbReference type="InterPro" id="IPR043128">
    <property type="entry name" value="Rev_trsase/Diguanyl_cyclase"/>
</dbReference>
<dbReference type="SUPFAM" id="SSF52172">
    <property type="entry name" value="CheY-like"/>
    <property type="match status" value="1"/>
</dbReference>
<dbReference type="Gene3D" id="3.30.70.270">
    <property type="match status" value="1"/>
</dbReference>
<evidence type="ECO:0000259" key="5">
    <source>
        <dbReference type="PROSITE" id="PS50113"/>
    </source>
</evidence>
<evidence type="ECO:0000259" key="6">
    <source>
        <dbReference type="PROSITE" id="PS50887"/>
    </source>
</evidence>
<dbReference type="GO" id="GO:0000160">
    <property type="term" value="P:phosphorelay signal transduction system"/>
    <property type="evidence" value="ECO:0007669"/>
    <property type="project" value="InterPro"/>
</dbReference>
<dbReference type="Pfam" id="PF00072">
    <property type="entry name" value="Response_reg"/>
    <property type="match status" value="1"/>
</dbReference>